<feature type="chain" id="PRO_5034569910" evidence="2">
    <location>
        <begin position="27"/>
        <end position="880"/>
    </location>
</feature>
<accession>A0A7T4EFN2</accession>
<feature type="compositionally biased region" description="Low complexity" evidence="1">
    <location>
        <begin position="818"/>
        <end position="833"/>
    </location>
</feature>
<feature type="signal peptide" evidence="2">
    <location>
        <begin position="1"/>
        <end position="26"/>
    </location>
</feature>
<dbReference type="AlphaFoldDB" id="A0A7T4EFN2"/>
<dbReference type="PANTHER" id="PTHR42834">
    <property type="entry name" value="ENDONUCLEASE/EXONUCLEASE/PHOSPHATASE FAMILY PROTEIN (AFU_ORTHOLOGUE AFUA_3G09210)"/>
    <property type="match status" value="1"/>
</dbReference>
<dbReference type="InterPro" id="IPR005135">
    <property type="entry name" value="Endo/exonuclease/phosphatase"/>
</dbReference>
<dbReference type="GeneID" id="92759200"/>
<evidence type="ECO:0000256" key="1">
    <source>
        <dbReference type="SAM" id="MobiDB-lite"/>
    </source>
</evidence>
<evidence type="ECO:0000259" key="3">
    <source>
        <dbReference type="PROSITE" id="PS51841"/>
    </source>
</evidence>
<dbReference type="PANTHER" id="PTHR42834:SF1">
    <property type="entry name" value="ENDONUCLEASE_EXONUCLEASE_PHOSPHATASE FAMILY PROTEIN (AFU_ORTHOLOGUE AFUA_3G09210)"/>
    <property type="match status" value="1"/>
</dbReference>
<keyword evidence="4" id="KW-0255">Endonuclease</keyword>
<gene>
    <name evidence="4" type="ORF">I6I10_00585</name>
</gene>
<dbReference type="PROSITE" id="PS51841">
    <property type="entry name" value="LTD"/>
    <property type="match status" value="1"/>
</dbReference>
<dbReference type="Gene3D" id="3.60.10.10">
    <property type="entry name" value="Endonuclease/exonuclease/phosphatase"/>
    <property type="match status" value="1"/>
</dbReference>
<evidence type="ECO:0000313" key="5">
    <source>
        <dbReference type="Proteomes" id="UP000596145"/>
    </source>
</evidence>
<dbReference type="InterPro" id="IPR047971">
    <property type="entry name" value="ExeM-like"/>
</dbReference>
<dbReference type="OrthoDB" id="1016457at2"/>
<keyword evidence="2" id="KW-0732">Signal</keyword>
<protein>
    <submittedName>
        <fullName evidence="4">ExeM/NucH family extracellular endonuclease</fullName>
    </submittedName>
</protein>
<reference evidence="4 5" key="1">
    <citation type="submission" date="2020-12" db="EMBL/GenBank/DDBJ databases">
        <title>FDA dAtabase for Regulatory Grade micrObial Sequences (FDA-ARGOS): Supporting development and validation of Infectious Disease Dx tests.</title>
        <authorList>
            <person name="Sproer C."/>
            <person name="Gronow S."/>
            <person name="Severitt S."/>
            <person name="Schroder I."/>
            <person name="Tallon L."/>
            <person name="Sadzewicz L."/>
            <person name="Zhao X."/>
            <person name="Boylan J."/>
            <person name="Ott S."/>
            <person name="Bowen H."/>
            <person name="Vavikolanu K."/>
            <person name="Mehta A."/>
            <person name="Aluvathingal J."/>
            <person name="Nadendla S."/>
            <person name="Lowell S."/>
            <person name="Myers T."/>
            <person name="Yan Y."/>
            <person name="Sichtig H."/>
        </authorList>
    </citation>
    <scope>NUCLEOTIDE SEQUENCE [LARGE SCALE GENOMIC DNA]</scope>
    <source>
        <strain evidence="4 5">FDAARGOS_1053</strain>
    </source>
</reference>
<keyword evidence="4" id="KW-0378">Hydrolase</keyword>
<sequence length="880" mass="92332">MRFSRLGVALVSSVAIVASAVSPAAAAPDGTNIVINEVYGGGGNSGATYTHDFVELYNPTDAPISLDGMYLQYTSVKGKKPNSGNILQLAGETPAKGYTLIQLAQGSGGTRGIEADLEGDIAMSGKGGIVALTNSADPWTPSAQVVDLLGWGEATFAEGNAAPGTSNSVSVQRAQTGVDTDNNATDFVTGAPTPGDLKPENAGTVTIAEIQGTGPVTPLDGQRVTTSGYVTASYPEGGFDGFYMQQGGEKSEASNGIFVFLGRDGQVPEVGSCVTVTGTAGEYTGETQLSDPEVVPDTDCGPTVVPTEFSELPEGDAAREAYEGMLVQVTGPYTVSNNYELNTYGTVGLAPGTEPFYQPTDVFPPSTDPNSEVQKLAVSQGLREVSLDDGRSRNYAKSDTETPLPYLVTGGKTVKSLRAGDTVTFTEPVIVSGRYDKWGLQPTVPITGNSESLPITWEDSRAAEEAGPNVKDSELSLASFNVLNYFTTLGETEEGCKAYTDREGNSVTANWCTVRGAWSTQAFTRQQAKIVNAINTLNVSVLGLEEIENTASVTGDASRRDEALSKLVAALNADLTARGKEPTWELVASPEKVPGQEDVIRVAFIYNKTKVAPVGPSVIIDDPAYTGVARQPLGQAFARVGQKDPEFVAVVNHFKSKGSVARGDKDQNDGQGNNPNLRAEQARALTKAIAAHEEWNDMPVFVVGDLNSYTKEDTMKVLEDAGYTNIAATYDSGHSYQFAGRIGSLDHAFGNAAAMKLVVDADVWDINSDESIAFEYSRENYNIAPLVDDSVFRSSDHDPIKVAFNLGTAKPDQPSKPGDSGDSGAATGSNTSSDLPPEAVAALEVIGGLVGAILGLLGIGAAAQHFAPDLVNQVKGLFGI</sequence>
<dbReference type="GO" id="GO:0004519">
    <property type="term" value="F:endonuclease activity"/>
    <property type="evidence" value="ECO:0007669"/>
    <property type="project" value="UniProtKB-KW"/>
</dbReference>
<feature type="domain" description="LTD" evidence="3">
    <location>
        <begin position="20"/>
        <end position="153"/>
    </location>
</feature>
<dbReference type="NCBIfam" id="NF033681">
    <property type="entry name" value="ExeM_NucH_DNase"/>
    <property type="match status" value="1"/>
</dbReference>
<dbReference type="InterPro" id="IPR036415">
    <property type="entry name" value="Lamin_tail_dom_sf"/>
</dbReference>
<dbReference type="Proteomes" id="UP000596145">
    <property type="component" value="Chromosome"/>
</dbReference>
<dbReference type="SUPFAM" id="SSF56219">
    <property type="entry name" value="DNase I-like"/>
    <property type="match status" value="1"/>
</dbReference>
<keyword evidence="4" id="KW-0540">Nuclease</keyword>
<name>A0A7T4EFN2_9CORY</name>
<proteinExistence type="predicted"/>
<evidence type="ECO:0000256" key="2">
    <source>
        <dbReference type="SAM" id="SignalP"/>
    </source>
</evidence>
<feature type="region of interest" description="Disordered" evidence="1">
    <location>
        <begin position="806"/>
        <end position="833"/>
    </location>
</feature>
<dbReference type="InterPro" id="IPR001322">
    <property type="entry name" value="Lamin_tail_dom"/>
</dbReference>
<dbReference type="CDD" id="cd10283">
    <property type="entry name" value="MnuA_DNase1-like"/>
    <property type="match status" value="1"/>
</dbReference>
<dbReference type="InterPro" id="IPR036691">
    <property type="entry name" value="Endo/exonu/phosph_ase_sf"/>
</dbReference>
<dbReference type="Pfam" id="PF03372">
    <property type="entry name" value="Exo_endo_phos"/>
    <property type="match status" value="1"/>
</dbReference>
<evidence type="ECO:0000313" key="4">
    <source>
        <dbReference type="EMBL" id="QQB46492.1"/>
    </source>
</evidence>
<dbReference type="Pfam" id="PF00932">
    <property type="entry name" value="LTD"/>
    <property type="match status" value="1"/>
</dbReference>
<dbReference type="SUPFAM" id="SSF74853">
    <property type="entry name" value="Lamin A/C globular tail domain"/>
    <property type="match status" value="1"/>
</dbReference>
<dbReference type="RefSeq" id="WP_084036606.1">
    <property type="nucleotide sequence ID" value="NZ_CP066007.1"/>
</dbReference>
<dbReference type="EMBL" id="CP066007">
    <property type="protein sequence ID" value="QQB46492.1"/>
    <property type="molecule type" value="Genomic_DNA"/>
</dbReference>
<dbReference type="CDD" id="cd04486">
    <property type="entry name" value="YhcR_OBF_like"/>
    <property type="match status" value="1"/>
</dbReference>
<organism evidence="4 5">
    <name type="scientific">Corynebacterium glucuronolyticum</name>
    <dbReference type="NCBI Taxonomy" id="39791"/>
    <lineage>
        <taxon>Bacteria</taxon>
        <taxon>Bacillati</taxon>
        <taxon>Actinomycetota</taxon>
        <taxon>Actinomycetes</taxon>
        <taxon>Mycobacteriales</taxon>
        <taxon>Corynebacteriaceae</taxon>
        <taxon>Corynebacterium</taxon>
    </lineage>
</organism>